<dbReference type="Gene3D" id="2.40.50.90">
    <property type="match status" value="1"/>
</dbReference>
<comment type="caution">
    <text evidence="2">The sequence shown here is derived from an EMBL/GenBank/DDBJ whole genome shotgun (WGS) entry which is preliminary data.</text>
</comment>
<protein>
    <submittedName>
        <fullName evidence="2">Thermonuclease family protein</fullName>
    </submittedName>
</protein>
<name>A0A9X1YCY5_9PROT</name>
<dbReference type="SUPFAM" id="SSF50199">
    <property type="entry name" value="Staphylococcal nuclease"/>
    <property type="match status" value="1"/>
</dbReference>
<keyword evidence="3" id="KW-1185">Reference proteome</keyword>
<feature type="domain" description="TNase-like" evidence="1">
    <location>
        <begin position="39"/>
        <end position="167"/>
    </location>
</feature>
<evidence type="ECO:0000313" key="3">
    <source>
        <dbReference type="Proteomes" id="UP001139516"/>
    </source>
</evidence>
<dbReference type="SMART" id="SM00318">
    <property type="entry name" value="SNc"/>
    <property type="match status" value="1"/>
</dbReference>
<dbReference type="PROSITE" id="PS50830">
    <property type="entry name" value="TNASE_3"/>
    <property type="match status" value="1"/>
</dbReference>
<reference evidence="2" key="1">
    <citation type="submission" date="2022-04" db="EMBL/GenBank/DDBJ databases">
        <title>Roseomonas acroporae sp. nov., isolated from coral Acropora digitifera.</title>
        <authorList>
            <person name="Sun H."/>
        </authorList>
    </citation>
    <scope>NUCLEOTIDE SEQUENCE</scope>
    <source>
        <strain evidence="2">NAR14</strain>
    </source>
</reference>
<dbReference type="InterPro" id="IPR016071">
    <property type="entry name" value="Staphylococal_nuclease_OB-fold"/>
</dbReference>
<gene>
    <name evidence="2" type="ORF">M0638_24140</name>
</gene>
<accession>A0A9X1YCY5</accession>
<dbReference type="AlphaFoldDB" id="A0A9X1YCY5"/>
<proteinExistence type="predicted"/>
<evidence type="ECO:0000259" key="1">
    <source>
        <dbReference type="PROSITE" id="PS50830"/>
    </source>
</evidence>
<dbReference type="EMBL" id="JALPRX010000125">
    <property type="protein sequence ID" value="MCK8787465.1"/>
    <property type="molecule type" value="Genomic_DNA"/>
</dbReference>
<organism evidence="2 3">
    <name type="scientific">Roseomonas acroporae</name>
    <dbReference type="NCBI Taxonomy" id="2937791"/>
    <lineage>
        <taxon>Bacteria</taxon>
        <taxon>Pseudomonadati</taxon>
        <taxon>Pseudomonadota</taxon>
        <taxon>Alphaproteobacteria</taxon>
        <taxon>Acetobacterales</taxon>
        <taxon>Roseomonadaceae</taxon>
        <taxon>Roseomonas</taxon>
    </lineage>
</organism>
<sequence length="177" mass="17875">MLALLGLAGAGAVAVGLPADLFGSAPRQSEWIADATGLRVVDGETLRLGERVVRLAGLKAPQRGQSCRVEGHAGPTRGAGETAPGEADCGTLAATALAGLLGRRGLTCRLDGFDRFGRGLGHCLAGETELNQAMVAGGWALADAGAPPALRRAEATAREAGRGFWAAGAVPPAGWRD</sequence>
<dbReference type="RefSeq" id="WP_248669515.1">
    <property type="nucleotide sequence ID" value="NZ_JALPRX010000125.1"/>
</dbReference>
<dbReference type="Pfam" id="PF00565">
    <property type="entry name" value="SNase"/>
    <property type="match status" value="1"/>
</dbReference>
<evidence type="ECO:0000313" key="2">
    <source>
        <dbReference type="EMBL" id="MCK8787465.1"/>
    </source>
</evidence>
<dbReference type="InterPro" id="IPR035437">
    <property type="entry name" value="SNase_OB-fold_sf"/>
</dbReference>
<dbReference type="Proteomes" id="UP001139516">
    <property type="component" value="Unassembled WGS sequence"/>
</dbReference>